<dbReference type="EMBL" id="CP036200">
    <property type="protein sequence ID" value="QBF83020.1"/>
    <property type="molecule type" value="Genomic_DNA"/>
</dbReference>
<feature type="coiled-coil region" evidence="1">
    <location>
        <begin position="152"/>
        <end position="179"/>
    </location>
</feature>
<dbReference type="KEGG" id="smai:EXU30_10185"/>
<feature type="transmembrane region" description="Helical" evidence="2">
    <location>
        <begin position="892"/>
        <end position="915"/>
    </location>
</feature>
<dbReference type="Gene3D" id="3.30.70.1430">
    <property type="entry name" value="Multidrug efflux transporter AcrB pore domain"/>
    <property type="match status" value="2"/>
</dbReference>
<keyword evidence="4" id="KW-1185">Reference proteome</keyword>
<protein>
    <submittedName>
        <fullName evidence="3">Efflux RND transporter permease subunit</fullName>
    </submittedName>
</protein>
<evidence type="ECO:0000256" key="1">
    <source>
        <dbReference type="SAM" id="Coils"/>
    </source>
</evidence>
<feature type="transmembrane region" description="Helical" evidence="2">
    <location>
        <begin position="435"/>
        <end position="457"/>
    </location>
</feature>
<evidence type="ECO:0000256" key="2">
    <source>
        <dbReference type="SAM" id="Phobius"/>
    </source>
</evidence>
<dbReference type="GO" id="GO:0005886">
    <property type="term" value="C:plasma membrane"/>
    <property type="evidence" value="ECO:0007669"/>
    <property type="project" value="TreeGrafter"/>
</dbReference>
<feature type="transmembrane region" description="Helical" evidence="2">
    <location>
        <begin position="365"/>
        <end position="388"/>
    </location>
</feature>
<dbReference type="AlphaFoldDB" id="A0A411PI37"/>
<feature type="transmembrane region" description="Helical" evidence="2">
    <location>
        <begin position="394"/>
        <end position="414"/>
    </location>
</feature>
<proteinExistence type="predicted"/>
<dbReference type="Pfam" id="PF00873">
    <property type="entry name" value="ACR_tran"/>
    <property type="match status" value="1"/>
</dbReference>
<evidence type="ECO:0000313" key="3">
    <source>
        <dbReference type="EMBL" id="QBF83020.1"/>
    </source>
</evidence>
<keyword evidence="2" id="KW-0472">Membrane</keyword>
<feature type="transmembrane region" description="Helical" evidence="2">
    <location>
        <begin position="841"/>
        <end position="860"/>
    </location>
</feature>
<evidence type="ECO:0000313" key="4">
    <source>
        <dbReference type="Proteomes" id="UP000291106"/>
    </source>
</evidence>
<dbReference type="Proteomes" id="UP000291106">
    <property type="component" value="Chromosome"/>
</dbReference>
<feature type="transmembrane region" description="Helical" evidence="2">
    <location>
        <begin position="944"/>
        <end position="963"/>
    </location>
</feature>
<keyword evidence="1" id="KW-0175">Coiled coil</keyword>
<name>A0A411PI37_9GAMM</name>
<feature type="transmembrane region" description="Helical" evidence="2">
    <location>
        <begin position="463"/>
        <end position="486"/>
    </location>
</feature>
<accession>A0A411PI37</accession>
<dbReference type="OrthoDB" id="9757940at2"/>
<dbReference type="PRINTS" id="PR00702">
    <property type="entry name" value="ACRIFLAVINRP"/>
</dbReference>
<dbReference type="PANTHER" id="PTHR32063">
    <property type="match status" value="1"/>
</dbReference>
<organism evidence="3 4">
    <name type="scientific">Shewanella maritima</name>
    <dbReference type="NCBI Taxonomy" id="2520507"/>
    <lineage>
        <taxon>Bacteria</taxon>
        <taxon>Pseudomonadati</taxon>
        <taxon>Pseudomonadota</taxon>
        <taxon>Gammaproteobacteria</taxon>
        <taxon>Alteromonadales</taxon>
        <taxon>Shewanellaceae</taxon>
        <taxon>Shewanella</taxon>
    </lineage>
</organism>
<dbReference type="GO" id="GO:0042910">
    <property type="term" value="F:xenobiotic transmembrane transporter activity"/>
    <property type="evidence" value="ECO:0007669"/>
    <property type="project" value="TreeGrafter"/>
</dbReference>
<dbReference type="Gene3D" id="3.30.70.1320">
    <property type="entry name" value="Multidrug efflux transporter AcrB pore domain like"/>
    <property type="match status" value="1"/>
</dbReference>
<dbReference type="Gene3D" id="3.30.2090.10">
    <property type="entry name" value="Multidrug efflux transporter AcrB TolC docking domain, DN and DC subdomains"/>
    <property type="match status" value="2"/>
</dbReference>
<feature type="transmembrane region" description="Helical" evidence="2">
    <location>
        <begin position="341"/>
        <end position="358"/>
    </location>
</feature>
<gene>
    <name evidence="3" type="ORF">EXU30_10185</name>
</gene>
<dbReference type="RefSeq" id="WP_130599727.1">
    <property type="nucleotide sequence ID" value="NZ_CP036200.1"/>
</dbReference>
<dbReference type="PANTHER" id="PTHR32063:SF33">
    <property type="entry name" value="RND SUPERFAMILY EFFLUX PUMP PERMEASE COMPONENT"/>
    <property type="match status" value="1"/>
</dbReference>
<feature type="transmembrane region" description="Helical" evidence="2">
    <location>
        <begin position="867"/>
        <end position="886"/>
    </location>
</feature>
<feature type="transmembrane region" description="Helical" evidence="2">
    <location>
        <begin position="526"/>
        <end position="543"/>
    </location>
</feature>
<keyword evidence="2" id="KW-1133">Transmembrane helix</keyword>
<dbReference type="SUPFAM" id="SSF82866">
    <property type="entry name" value="Multidrug efflux transporter AcrB transmembrane domain"/>
    <property type="match status" value="2"/>
</dbReference>
<feature type="transmembrane region" description="Helical" evidence="2">
    <location>
        <begin position="975"/>
        <end position="998"/>
    </location>
</feature>
<dbReference type="SUPFAM" id="SSF82693">
    <property type="entry name" value="Multidrug efflux transporter AcrB pore domain, PN1, PN2, PC1 and PC2 subdomains"/>
    <property type="match status" value="2"/>
</dbReference>
<dbReference type="SUPFAM" id="SSF82714">
    <property type="entry name" value="Multidrug efflux transporter AcrB TolC docking domain, DN and DC subdomains"/>
    <property type="match status" value="2"/>
</dbReference>
<dbReference type="Gene3D" id="1.20.1640.10">
    <property type="entry name" value="Multidrug efflux transporter AcrB transmembrane domain"/>
    <property type="match status" value="2"/>
</dbReference>
<dbReference type="InterPro" id="IPR027463">
    <property type="entry name" value="AcrB_DN_DC_subdom"/>
</dbReference>
<reference evidence="3 4" key="1">
    <citation type="submission" date="2019-02" db="EMBL/GenBank/DDBJ databases">
        <title>Shewanella sp. D4-2 isolated from Dokdo Island.</title>
        <authorList>
            <person name="Baek K."/>
        </authorList>
    </citation>
    <scope>NUCLEOTIDE SEQUENCE [LARGE SCALE GENOMIC DNA]</scope>
    <source>
        <strain evidence="3 4">D4-2</strain>
    </source>
</reference>
<dbReference type="InterPro" id="IPR001036">
    <property type="entry name" value="Acrflvin-R"/>
</dbReference>
<dbReference type="Gene3D" id="3.30.70.1440">
    <property type="entry name" value="Multidrug efflux transporter AcrB pore domain"/>
    <property type="match status" value="1"/>
</dbReference>
<keyword evidence="2" id="KW-0812">Transmembrane</keyword>
<sequence>MNIFAALFANLIQRRLLANVLTIALLAIGTLSLWSLPMAEKPAIDAGEVSVSTSYPGASAEEVESNVTSKLEKELLSVSGISKFSSVSESGSSRIAITIDSNITKLEPVYQDIRDAVNRVTDLPPQVIEKPLVRVHKSSNLDFMVVGIGSQLSSKQISYKQLREQAKQLELKLRRISGVGEVNLIDLREREFWIELEPAQLSRYQLNATDIASAIADHNLLATAGNININNEQIELVAESRLDTVAKLEELPLKQQPLIRLKDVATVRYDYERQQSLSVINGERSIGFDLRAAEKADVVSTSQAVRALLTREQQRLGSDYQLAVGFDIAEEIQTRFDIVKINGVTGLILVLLVLALVLHHRIAPWVALSIPFCLLGTIAVLAAIGQILDSYTMAALILIIGIIVDDSVVVSEKISANLSEGMDITQAVIQGVQQVAPAILVSICTTIIAFLPMLWLPGSTGKLLYVLPLTISIALAFSLLDATVVVPSHLRRALNKVDSLPTKAWLTNFGEYLRPLLQFAINHPKSVIGSVLAVSILLVAMLGQRLPLVFFPDDGAYLVAISATMPANLELDQSWQLAQQIDEMLANTEEVSGWYGEVTEASGSWEVSLTPAGLRKLSANDLVQQWQQQGEAYGLDLEFDVDNGGPPGERPIDIRVIGGSDSDRQALAQDILAKLQSINGVVAPRISDAEPVAQLSADIRPDWLVQHGVSLNQVTDLLRIAIEGEHVSRLFLDGEEVRYRLVLDDNDRTPSELAQLTLPNNQGQLVKLGQLIHWKKSERKEVFEHYNGLRTLRVSSHIDANITDPIAVEAELLQAFASHEYSAEIISSSQASETINSLKSLGLALLIAIAAMAMVMMVLFDKVSVALLALLVLPAAAASALLILWLHGKPLSFFACVGIIGMTGVVVNNALVMLYHYRQMQFNANPTQWPELLLEGAISRVRPMLVTSLTTVAGLLPLAYGVGGYDNLMSPIALVIGWGMALSAPVVLMLIPAGYLLLLQRQAHSQPS</sequence>
<feature type="transmembrane region" description="Helical" evidence="2">
    <location>
        <begin position="16"/>
        <end position="36"/>
    </location>
</feature>